<evidence type="ECO:0000256" key="5">
    <source>
        <dbReference type="ARBA" id="ARBA00023137"/>
    </source>
</evidence>
<dbReference type="InterPro" id="IPR001245">
    <property type="entry name" value="Ser-Thr/Tyr_kinase_cat_dom"/>
</dbReference>
<dbReference type="Proteomes" id="UP000708208">
    <property type="component" value="Unassembled WGS sequence"/>
</dbReference>
<dbReference type="GO" id="GO:0030424">
    <property type="term" value="C:axon"/>
    <property type="evidence" value="ECO:0007669"/>
    <property type="project" value="TreeGrafter"/>
</dbReference>
<keyword evidence="6" id="KW-0812">Transmembrane</keyword>
<dbReference type="EMBL" id="CAJVCH010045671">
    <property type="protein sequence ID" value="CAG7717417.1"/>
    <property type="molecule type" value="Genomic_DNA"/>
</dbReference>
<dbReference type="PROSITE" id="PS00109">
    <property type="entry name" value="PROTEIN_KINASE_TYR"/>
    <property type="match status" value="1"/>
</dbReference>
<keyword evidence="6" id="KW-1133">Transmembrane helix</keyword>
<dbReference type="FunFam" id="1.10.510.10:FF:000554">
    <property type="entry name" value="Predicted protein"/>
    <property type="match status" value="1"/>
</dbReference>
<gene>
    <name evidence="8" type="ORF">AFUS01_LOCUS6876</name>
</gene>
<keyword evidence="6" id="KW-0472">Membrane</keyword>
<dbReference type="InterPro" id="IPR000719">
    <property type="entry name" value="Prot_kinase_dom"/>
</dbReference>
<dbReference type="GO" id="GO:0043121">
    <property type="term" value="F:neurotrophin binding"/>
    <property type="evidence" value="ECO:0007669"/>
    <property type="project" value="TreeGrafter"/>
</dbReference>
<dbReference type="InterPro" id="IPR008266">
    <property type="entry name" value="Tyr_kinase_AS"/>
</dbReference>
<keyword evidence="2" id="KW-0547">Nucleotide-binding</keyword>
<dbReference type="PANTHER" id="PTHR24416">
    <property type="entry name" value="TYROSINE-PROTEIN KINASE RECEPTOR"/>
    <property type="match status" value="1"/>
</dbReference>
<dbReference type="GO" id="GO:0010976">
    <property type="term" value="P:positive regulation of neuron projection development"/>
    <property type="evidence" value="ECO:0007669"/>
    <property type="project" value="TreeGrafter"/>
</dbReference>
<evidence type="ECO:0000256" key="3">
    <source>
        <dbReference type="ARBA" id="ARBA00022777"/>
    </source>
</evidence>
<dbReference type="GO" id="GO:1990090">
    <property type="term" value="P:cellular response to nerve growth factor stimulus"/>
    <property type="evidence" value="ECO:0007669"/>
    <property type="project" value="TreeGrafter"/>
</dbReference>
<dbReference type="GO" id="GO:0005524">
    <property type="term" value="F:ATP binding"/>
    <property type="evidence" value="ECO:0007669"/>
    <property type="project" value="UniProtKB-KW"/>
</dbReference>
<dbReference type="GO" id="GO:0051897">
    <property type="term" value="P:positive regulation of phosphatidylinositol 3-kinase/protein kinase B signal transduction"/>
    <property type="evidence" value="ECO:0007669"/>
    <property type="project" value="TreeGrafter"/>
</dbReference>
<dbReference type="InterPro" id="IPR050122">
    <property type="entry name" value="RTK"/>
</dbReference>
<dbReference type="GO" id="GO:0005030">
    <property type="term" value="F:neurotrophin receptor activity"/>
    <property type="evidence" value="ECO:0007669"/>
    <property type="project" value="TreeGrafter"/>
</dbReference>
<accession>A0A8J2JGA2</accession>
<dbReference type="OrthoDB" id="2431000at2759"/>
<dbReference type="PROSITE" id="PS50011">
    <property type="entry name" value="PROTEIN_KINASE_DOM"/>
    <property type="match status" value="1"/>
</dbReference>
<keyword evidence="5" id="KW-0829">Tyrosine-protein kinase</keyword>
<feature type="domain" description="Protein kinase" evidence="7">
    <location>
        <begin position="206"/>
        <end position="482"/>
    </location>
</feature>
<evidence type="ECO:0000256" key="1">
    <source>
        <dbReference type="ARBA" id="ARBA00022679"/>
    </source>
</evidence>
<evidence type="ECO:0000256" key="2">
    <source>
        <dbReference type="ARBA" id="ARBA00022741"/>
    </source>
</evidence>
<dbReference type="AlphaFoldDB" id="A0A8J2JGA2"/>
<name>A0A8J2JGA2_9HEXA</name>
<dbReference type="GO" id="GO:0043235">
    <property type="term" value="C:receptor complex"/>
    <property type="evidence" value="ECO:0007669"/>
    <property type="project" value="TreeGrafter"/>
</dbReference>
<keyword evidence="3" id="KW-0418">Kinase</keyword>
<reference evidence="8" key="1">
    <citation type="submission" date="2021-06" db="EMBL/GenBank/DDBJ databases">
        <authorList>
            <person name="Hodson N. C."/>
            <person name="Mongue J. A."/>
            <person name="Jaron S. K."/>
        </authorList>
    </citation>
    <scope>NUCLEOTIDE SEQUENCE</scope>
</reference>
<evidence type="ECO:0000256" key="6">
    <source>
        <dbReference type="SAM" id="Phobius"/>
    </source>
</evidence>
<evidence type="ECO:0000313" key="9">
    <source>
        <dbReference type="Proteomes" id="UP000708208"/>
    </source>
</evidence>
<dbReference type="Pfam" id="PF07714">
    <property type="entry name" value="PK_Tyr_Ser-Thr"/>
    <property type="match status" value="1"/>
</dbReference>
<dbReference type="GO" id="GO:0007169">
    <property type="term" value="P:cell surface receptor protein tyrosine kinase signaling pathway"/>
    <property type="evidence" value="ECO:0007669"/>
    <property type="project" value="TreeGrafter"/>
</dbReference>
<keyword evidence="4" id="KW-0067">ATP-binding</keyword>
<evidence type="ECO:0000313" key="8">
    <source>
        <dbReference type="EMBL" id="CAG7717417.1"/>
    </source>
</evidence>
<keyword evidence="9" id="KW-1185">Reference proteome</keyword>
<dbReference type="SMART" id="SM00219">
    <property type="entry name" value="TyrKc"/>
    <property type="match status" value="1"/>
</dbReference>
<organism evidence="8 9">
    <name type="scientific">Allacma fusca</name>
    <dbReference type="NCBI Taxonomy" id="39272"/>
    <lineage>
        <taxon>Eukaryota</taxon>
        <taxon>Metazoa</taxon>
        <taxon>Ecdysozoa</taxon>
        <taxon>Arthropoda</taxon>
        <taxon>Hexapoda</taxon>
        <taxon>Collembola</taxon>
        <taxon>Symphypleona</taxon>
        <taxon>Sminthuridae</taxon>
        <taxon>Allacma</taxon>
    </lineage>
</organism>
<dbReference type="GO" id="GO:0005886">
    <property type="term" value="C:plasma membrane"/>
    <property type="evidence" value="ECO:0007669"/>
    <property type="project" value="TreeGrafter"/>
</dbReference>
<evidence type="ECO:0000259" key="7">
    <source>
        <dbReference type="PROSITE" id="PS50011"/>
    </source>
</evidence>
<proteinExistence type="predicted"/>
<dbReference type="GO" id="GO:0004714">
    <property type="term" value="F:transmembrane receptor protein tyrosine kinase activity"/>
    <property type="evidence" value="ECO:0007669"/>
    <property type="project" value="TreeGrafter"/>
</dbReference>
<comment type="caution">
    <text evidence="8">The sequence shown here is derived from an EMBL/GenBank/DDBJ whole genome shotgun (WGS) entry which is preliminary data.</text>
</comment>
<protein>
    <recommendedName>
        <fullName evidence="7">Protein kinase domain-containing protein</fullName>
    </recommendedName>
</protein>
<keyword evidence="1" id="KW-0808">Transferase</keyword>
<dbReference type="InterPro" id="IPR020635">
    <property type="entry name" value="Tyr_kinase_cat_dom"/>
</dbReference>
<dbReference type="PANTHER" id="PTHR24416:SF619">
    <property type="entry name" value="TYROSINE-PROTEIN KINASE TRANSMEMBRANE RECEPTOR ROR-LIKE PROTEIN"/>
    <property type="match status" value="1"/>
</dbReference>
<evidence type="ECO:0000256" key="4">
    <source>
        <dbReference type="ARBA" id="ARBA00022840"/>
    </source>
</evidence>
<sequence length="515" mass="58191">MPLSWNFFSCIGPSKSGLVRENLGDFPPRGPGTCTEEKKQACTRKLKEIACKNEPNDEYQCVCPHTGQPPDIQWDGAWKCKRKIVSIASDGIYNETFPQPKIQIMHEGHKNATTSTSTTGSSAITPITFAILGVCLLSTIFTALLCFYKRKSLKQLIQKSQQSKFEMDMKTRDLGGRLLPDRFITNPTYESATLDLSIRIFSPDEIKIMSQIGQGCFGKVFKDSRQLNASNLALFCELNGEPIAVKVVKTEHAGEAMKEVETMAAFNHQNILQMIGIAKSMDMEAPWLLFEFMEYGDLASVLRSNANQNMHDELDGRPKFPLKRDTLLDIAYQISEGMKYLSSQHFVHRDLAARNCLVGNYGVVKISDFGLSRDVYTCDYYKIGGSRLLPVRWMSPESVLYGRFTLESDVWAYGVLLWEIYTWGQQPYFGHSNEEVVQLILDGVLLCPPSDCPKIISQIMQGSWKTDSKDRLKFPAICDKFIKSCKEQGEEVEESQYEIPNKPPKPCCLEYVEVV</sequence>
<feature type="transmembrane region" description="Helical" evidence="6">
    <location>
        <begin position="127"/>
        <end position="148"/>
    </location>
</feature>